<dbReference type="InterPro" id="IPR051455">
    <property type="entry name" value="Bact_solute-bind_prot3"/>
</dbReference>
<feature type="domain" description="Solute-binding protein family 3/N-terminal" evidence="4">
    <location>
        <begin position="61"/>
        <end position="293"/>
    </location>
</feature>
<name>A0ABP6AY52_9ACTN</name>
<evidence type="ECO:0000256" key="3">
    <source>
        <dbReference type="ARBA" id="ARBA00022729"/>
    </source>
</evidence>
<evidence type="ECO:0000256" key="1">
    <source>
        <dbReference type="ARBA" id="ARBA00010333"/>
    </source>
</evidence>
<evidence type="ECO:0000259" key="4">
    <source>
        <dbReference type="SMART" id="SM00062"/>
    </source>
</evidence>
<keyword evidence="2" id="KW-0813">Transport</keyword>
<evidence type="ECO:0000256" key="2">
    <source>
        <dbReference type="ARBA" id="ARBA00022448"/>
    </source>
</evidence>
<comment type="similarity">
    <text evidence="1">Belongs to the bacterial solute-binding protein 3 family.</text>
</comment>
<evidence type="ECO:0000313" key="5">
    <source>
        <dbReference type="EMBL" id="GAA2527871.1"/>
    </source>
</evidence>
<dbReference type="PANTHER" id="PTHR30085:SF6">
    <property type="entry name" value="ABC TRANSPORTER GLUTAMINE-BINDING PROTEIN GLNH"/>
    <property type="match status" value="1"/>
</dbReference>
<proteinExistence type="inferred from homology"/>
<keyword evidence="3" id="KW-0732">Signal</keyword>
<sequence>MVGELSTAVRRLTRRQVAAATAAATALLVVAALSGWTLLRRDDGNTVEAYIARSSLAEQRELRIGVFGDEPLLSYRDPAKPDSDRLEDYSGFDIEMARRLGAYLGFRPASVKLAPTQVQNRARDLNEGLVDIVIANYSMTPERELEVDFSGPYLRTMPEVLMRAKDAPPSITFQALGGMAGRICTTGSSTSEAALNRKGIRQVDGVGQAQECVRGLLNGKYDAFVLDEVVLAGFRKSHPQLALVDLVFDQAEYYGIAVANGNAELKTLVDNFLLDSYERGDNGAWHQAWSGTLGQVVRRQQVQPRPVVSVKLRDYNDRRR</sequence>
<keyword evidence="6" id="KW-1185">Reference proteome</keyword>
<evidence type="ECO:0000313" key="6">
    <source>
        <dbReference type="Proteomes" id="UP001499978"/>
    </source>
</evidence>
<accession>A0ABP6AY52</accession>
<dbReference type="EMBL" id="BAAARY010000014">
    <property type="protein sequence ID" value="GAA2527871.1"/>
    <property type="molecule type" value="Genomic_DNA"/>
</dbReference>
<dbReference type="RefSeq" id="WP_344173212.1">
    <property type="nucleotide sequence ID" value="NZ_BAAARY010000014.1"/>
</dbReference>
<dbReference type="Gene3D" id="3.40.190.10">
    <property type="entry name" value="Periplasmic binding protein-like II"/>
    <property type="match status" value="2"/>
</dbReference>
<dbReference type="PANTHER" id="PTHR30085">
    <property type="entry name" value="AMINO ACID ABC TRANSPORTER PERMEASE"/>
    <property type="match status" value="1"/>
</dbReference>
<organism evidence="5 6">
    <name type="scientific">Pilimelia columellifera subsp. columellifera</name>
    <dbReference type="NCBI Taxonomy" id="706583"/>
    <lineage>
        <taxon>Bacteria</taxon>
        <taxon>Bacillati</taxon>
        <taxon>Actinomycetota</taxon>
        <taxon>Actinomycetes</taxon>
        <taxon>Micromonosporales</taxon>
        <taxon>Micromonosporaceae</taxon>
        <taxon>Pilimelia</taxon>
    </lineage>
</organism>
<protein>
    <recommendedName>
        <fullName evidence="4">Solute-binding protein family 3/N-terminal domain-containing protein</fullName>
    </recommendedName>
</protein>
<reference evidence="6" key="1">
    <citation type="journal article" date="2019" name="Int. J. Syst. Evol. Microbiol.">
        <title>The Global Catalogue of Microorganisms (GCM) 10K type strain sequencing project: providing services to taxonomists for standard genome sequencing and annotation.</title>
        <authorList>
            <consortium name="The Broad Institute Genomics Platform"/>
            <consortium name="The Broad Institute Genome Sequencing Center for Infectious Disease"/>
            <person name="Wu L."/>
            <person name="Ma J."/>
        </authorList>
    </citation>
    <scope>NUCLEOTIDE SEQUENCE [LARGE SCALE GENOMIC DNA]</scope>
    <source>
        <strain evidence="6">JCM 3367</strain>
    </source>
</reference>
<gene>
    <name evidence="5" type="ORF">GCM10010201_28430</name>
</gene>
<dbReference type="Pfam" id="PF00497">
    <property type="entry name" value="SBP_bac_3"/>
    <property type="match status" value="1"/>
</dbReference>
<dbReference type="InterPro" id="IPR001638">
    <property type="entry name" value="Solute-binding_3/MltF_N"/>
</dbReference>
<dbReference type="SUPFAM" id="SSF53850">
    <property type="entry name" value="Periplasmic binding protein-like II"/>
    <property type="match status" value="1"/>
</dbReference>
<dbReference type="Proteomes" id="UP001499978">
    <property type="component" value="Unassembled WGS sequence"/>
</dbReference>
<dbReference type="SMART" id="SM00062">
    <property type="entry name" value="PBPb"/>
    <property type="match status" value="1"/>
</dbReference>
<comment type="caution">
    <text evidence="5">The sequence shown here is derived from an EMBL/GenBank/DDBJ whole genome shotgun (WGS) entry which is preliminary data.</text>
</comment>